<evidence type="ECO:0000313" key="1">
    <source>
        <dbReference type="EMBL" id="RUR34503.1"/>
    </source>
</evidence>
<comment type="caution">
    <text evidence="1">The sequence shown here is derived from an EMBL/GenBank/DDBJ whole genome shotgun (WGS) entry which is preliminary data.</text>
</comment>
<dbReference type="Proteomes" id="UP000287023">
    <property type="component" value="Unassembled WGS sequence"/>
</dbReference>
<gene>
    <name evidence="1" type="ORF">ELY38_02620</name>
</gene>
<protein>
    <submittedName>
        <fullName evidence="1">Uncharacterized protein</fullName>
    </submittedName>
</protein>
<dbReference type="EMBL" id="RZHF01000004">
    <property type="protein sequence ID" value="RUR34503.1"/>
    <property type="molecule type" value="Genomic_DNA"/>
</dbReference>
<accession>A0A433KY87</accession>
<name>A0A433KY87_9GAMM</name>
<proteinExistence type="predicted"/>
<organism evidence="1 2">
    <name type="scientific">Vreelandella nanhaiensis</name>
    <dbReference type="NCBI Taxonomy" id="1258546"/>
    <lineage>
        <taxon>Bacteria</taxon>
        <taxon>Pseudomonadati</taxon>
        <taxon>Pseudomonadota</taxon>
        <taxon>Gammaproteobacteria</taxon>
        <taxon>Oceanospirillales</taxon>
        <taxon>Halomonadaceae</taxon>
        <taxon>Vreelandella</taxon>
    </lineage>
</organism>
<dbReference type="AlphaFoldDB" id="A0A433KY87"/>
<reference evidence="1 2" key="1">
    <citation type="submission" date="2018-12" db="EMBL/GenBank/DDBJ databases">
        <title>three novel Halomonas strain isolated from plants.</title>
        <authorList>
            <person name="Sun C."/>
        </authorList>
    </citation>
    <scope>NUCLEOTIDE SEQUENCE [LARGE SCALE GENOMIC DNA]</scope>
    <source>
        <strain evidence="1 2">JCM 18142</strain>
    </source>
</reference>
<sequence length="97" mass="10777">MTHVISLCFAIAAWQRHAMQDGYTLQSTVIHAQQVPNGYLPAFTGADGTRIIVRLNHPLPTEQAARNCLRDVLWAAHSEQRICLLPHPLTPVQEQAA</sequence>
<dbReference type="RefSeq" id="WP_127059948.1">
    <property type="nucleotide sequence ID" value="NZ_RZHF01000004.1"/>
</dbReference>
<evidence type="ECO:0000313" key="2">
    <source>
        <dbReference type="Proteomes" id="UP000287023"/>
    </source>
</evidence>
<keyword evidence="2" id="KW-1185">Reference proteome</keyword>
<dbReference type="OrthoDB" id="6170023at2"/>